<dbReference type="RefSeq" id="WP_128964744.1">
    <property type="nucleotide sequence ID" value="NZ_BMHC01000001.1"/>
</dbReference>
<evidence type="ECO:0000256" key="1">
    <source>
        <dbReference type="ARBA" id="ARBA00022729"/>
    </source>
</evidence>
<dbReference type="Pfam" id="PF03797">
    <property type="entry name" value="Autotransporter"/>
    <property type="match status" value="1"/>
</dbReference>
<sequence>MNAGTGNGGGGGGGGSGLTATLGAVQIENWGSLIGGAGGTGGSSGFGGGGGGGGDGLLSLGSSAMITNVGSITGGDGGAGGAGFFAGGASGAGGAGVNLVGGFNVLTNAGTITGGGSNGGAAGVGIITRGRDLIVNAGTISGGLAGGTRAAAIEFGGTGNRLDLLTGSTIIGSIAIDAGASATIAGQNAGLTLGNAISLADSASALTLETSTTSLVASGAISGAGAVTFIGNHTLTLSGVNTYTGATTISSGTLALSGNGSIAASAGLVDNGVFDISGTSAGASIRALTGSGVVALGSRTLTLSNAIGSFGGVIGGAGGVMIAGGTQTLTGVNTYSGATIVGNGATLALGAGGSIAASSGVTTNGTLDISATASGASVASLAGSGTVALGAGTLTLTNAAGTFSGTVAGSGGLTLNGGTERLTGTSTYTGATTINAGTLALAGMGGLSSATRLALAGSGATFDLSAAGAQSIADLSGVAGSHIVLGANALTVTMGGNGSFDGTLIGSGSFTKQGTGTLVLNGVSSGFAGTTTVADGTLKVGDASTPSAALGGTVIVGALGTLGGSGTVGNTLINGGTLSPGNSIGLLTVAGNLTFTSASTYSVEVSPANADRVNVTGTATLGGATVAASYAPGSYVARRYTILNAAGGVNGTFSGAVNTNLPASFFGSLSYDTNNAYLNLTLNFANLNFGSGLNSNQQQVASTLTDYFNTTSGIPLTFGALTPAGLSVASGELGTGVIQSSLKADDLFLNLLLDQTTAGRAGGFAPEEAPFATGEAALSYAGRPAGRSADQTYAMVAKAPQYASHAFNPWSSWAAGYGGAQTIAGNAVVGSQDTRAQVWGVAAGADYRLSPDTVVGFALGGGGTTYAVANGFGSGSADLFQAGAYGRHQYGSAYVSAAFAYGWHDVTTTRSVALAGIDRLEGRFRADSFSGRFEGGYRFTTPFAGLTPYAAVQAINFDLPAYAEQSLVGGGLFALNYGAQTTTDTRTEFGFRSDKSFAIRDSVLTLRGRLAWAHDYNPDRAVRAAFQSLPGTSFVVNGARPDPDSALVSASAETTWLNGVSLGATFEGEFSGNLTSYAGKGVLKYSW</sequence>
<dbReference type="NCBIfam" id="TIGR02601">
    <property type="entry name" value="autotrns_rpt"/>
    <property type="match status" value="2"/>
</dbReference>
<evidence type="ECO:0000259" key="2">
    <source>
        <dbReference type="PROSITE" id="PS51208"/>
    </source>
</evidence>
<keyword evidence="1" id="KW-0732">Signal</keyword>
<accession>A0ABX6UCT9</accession>
<dbReference type="SMART" id="SM00869">
    <property type="entry name" value="Autotransporter"/>
    <property type="match status" value="1"/>
</dbReference>
<organism evidence="3 4">
    <name type="scientific">Bradyrhizobium guangdongense</name>
    <dbReference type="NCBI Taxonomy" id="1325090"/>
    <lineage>
        <taxon>Bacteria</taxon>
        <taxon>Pseudomonadati</taxon>
        <taxon>Pseudomonadota</taxon>
        <taxon>Alphaproteobacteria</taxon>
        <taxon>Hyphomicrobiales</taxon>
        <taxon>Nitrobacteraceae</taxon>
        <taxon>Bradyrhizobium</taxon>
    </lineage>
</organism>
<dbReference type="InterPro" id="IPR011050">
    <property type="entry name" value="Pectin_lyase_fold/virulence"/>
</dbReference>
<gene>
    <name evidence="3" type="ORF">XH86_10470</name>
</gene>
<dbReference type="PROSITE" id="PS51208">
    <property type="entry name" value="AUTOTRANSPORTER"/>
    <property type="match status" value="1"/>
</dbReference>
<dbReference type="Proteomes" id="UP000593880">
    <property type="component" value="Chromosome"/>
</dbReference>
<feature type="domain" description="Autotransporter" evidence="2">
    <location>
        <begin position="805"/>
        <end position="1087"/>
    </location>
</feature>
<dbReference type="InterPro" id="IPR036709">
    <property type="entry name" value="Autotransporte_beta_dom_sf"/>
</dbReference>
<evidence type="ECO:0000313" key="3">
    <source>
        <dbReference type="EMBL" id="QOZ59116.1"/>
    </source>
</evidence>
<protein>
    <submittedName>
        <fullName evidence="3">Autotransporter</fullName>
    </submittedName>
</protein>
<keyword evidence="4" id="KW-1185">Reference proteome</keyword>
<name>A0ABX6UCT9_9BRAD</name>
<dbReference type="SUPFAM" id="SSF51126">
    <property type="entry name" value="Pectin lyase-like"/>
    <property type="match status" value="1"/>
</dbReference>
<reference evidence="3 4" key="1">
    <citation type="submission" date="2018-06" db="EMBL/GenBank/DDBJ databases">
        <title>Comparative genomics of rhizobia nodulating Arachis hypogaea in China.</title>
        <authorList>
            <person name="Li Y."/>
        </authorList>
    </citation>
    <scope>NUCLEOTIDE SEQUENCE [LARGE SCALE GENOMIC DNA]</scope>
    <source>
        <strain evidence="3 4">CCBAU 51658</strain>
    </source>
</reference>
<dbReference type="Pfam" id="PF12951">
    <property type="entry name" value="PATR"/>
    <property type="match status" value="4"/>
</dbReference>
<dbReference type="Gene3D" id="2.40.128.130">
    <property type="entry name" value="Autotransporter beta-domain"/>
    <property type="match status" value="1"/>
</dbReference>
<dbReference type="SUPFAM" id="SSF103515">
    <property type="entry name" value="Autotransporter"/>
    <property type="match status" value="1"/>
</dbReference>
<dbReference type="InterPro" id="IPR013425">
    <property type="entry name" value="Autotrns_rpt"/>
</dbReference>
<dbReference type="InterPro" id="IPR005546">
    <property type="entry name" value="Autotransporte_beta"/>
</dbReference>
<dbReference type="EMBL" id="CP030057">
    <property type="protein sequence ID" value="QOZ59116.1"/>
    <property type="molecule type" value="Genomic_DNA"/>
</dbReference>
<proteinExistence type="predicted"/>
<evidence type="ECO:0000313" key="4">
    <source>
        <dbReference type="Proteomes" id="UP000593880"/>
    </source>
</evidence>